<name>A0ABY9HWF6_9ACTN</name>
<protein>
    <submittedName>
        <fullName evidence="4">Serine protease</fullName>
    </submittedName>
</protein>
<dbReference type="InterPro" id="IPR049052">
    <property type="entry name" value="nSTAND1"/>
</dbReference>
<dbReference type="SUPFAM" id="SSF52540">
    <property type="entry name" value="P-loop containing nucleoside triphosphate hydrolases"/>
    <property type="match status" value="1"/>
</dbReference>
<dbReference type="InterPro" id="IPR009003">
    <property type="entry name" value="Peptidase_S1_PA"/>
</dbReference>
<keyword evidence="2" id="KW-0472">Membrane</keyword>
<proteinExistence type="predicted"/>
<dbReference type="Pfam" id="PF20703">
    <property type="entry name" value="nSTAND1"/>
    <property type="match status" value="1"/>
</dbReference>
<dbReference type="Proteomes" id="UP001239522">
    <property type="component" value="Plasmid unnamed1"/>
</dbReference>
<feature type="region of interest" description="Disordered" evidence="1">
    <location>
        <begin position="761"/>
        <end position="803"/>
    </location>
</feature>
<evidence type="ECO:0000313" key="5">
    <source>
        <dbReference type="Proteomes" id="UP001239522"/>
    </source>
</evidence>
<feature type="compositionally biased region" description="Pro residues" evidence="1">
    <location>
        <begin position="781"/>
        <end position="803"/>
    </location>
</feature>
<evidence type="ECO:0000259" key="3">
    <source>
        <dbReference type="Pfam" id="PF20703"/>
    </source>
</evidence>
<evidence type="ECO:0000313" key="4">
    <source>
        <dbReference type="EMBL" id="WLQ38367.1"/>
    </source>
</evidence>
<accession>A0ABY9HWF6</accession>
<feature type="transmembrane region" description="Helical" evidence="2">
    <location>
        <begin position="710"/>
        <end position="733"/>
    </location>
</feature>
<keyword evidence="2" id="KW-0812">Transmembrane</keyword>
<dbReference type="SUPFAM" id="SSF50494">
    <property type="entry name" value="Trypsin-like serine proteases"/>
    <property type="match status" value="1"/>
</dbReference>
<evidence type="ECO:0000256" key="2">
    <source>
        <dbReference type="SAM" id="Phobius"/>
    </source>
</evidence>
<dbReference type="GO" id="GO:0006508">
    <property type="term" value="P:proteolysis"/>
    <property type="evidence" value="ECO:0007669"/>
    <property type="project" value="UniProtKB-KW"/>
</dbReference>
<dbReference type="Pfam" id="PF13365">
    <property type="entry name" value="Trypsin_2"/>
    <property type="match status" value="1"/>
</dbReference>
<keyword evidence="4" id="KW-0645">Protease</keyword>
<feature type="domain" description="Novel STAND NTPase 1" evidence="3">
    <location>
        <begin position="203"/>
        <end position="596"/>
    </location>
</feature>
<dbReference type="RefSeq" id="WP_306061342.1">
    <property type="nucleotide sequence ID" value="NZ_CP120998.1"/>
</dbReference>
<evidence type="ECO:0000256" key="1">
    <source>
        <dbReference type="SAM" id="MobiDB-lite"/>
    </source>
</evidence>
<keyword evidence="2" id="KW-1133">Transmembrane helix</keyword>
<organism evidence="4 5">
    <name type="scientific">Streptomyces castrisilvae</name>
    <dbReference type="NCBI Taxonomy" id="3033811"/>
    <lineage>
        <taxon>Bacteria</taxon>
        <taxon>Bacillati</taxon>
        <taxon>Actinomycetota</taxon>
        <taxon>Actinomycetes</taxon>
        <taxon>Kitasatosporales</taxon>
        <taxon>Streptomycetaceae</taxon>
        <taxon>Streptomyces</taxon>
    </lineage>
</organism>
<dbReference type="InterPro" id="IPR027417">
    <property type="entry name" value="P-loop_NTPase"/>
</dbReference>
<keyword evidence="4" id="KW-0378">Hydrolase</keyword>
<dbReference type="EMBL" id="CP120998">
    <property type="protein sequence ID" value="WLQ38367.1"/>
    <property type="molecule type" value="Genomic_DNA"/>
</dbReference>
<geneLocation type="plasmid" evidence="4 5">
    <name>unnamed1</name>
</geneLocation>
<keyword evidence="5" id="KW-1185">Reference proteome</keyword>
<feature type="transmembrane region" description="Helical" evidence="2">
    <location>
        <begin position="671"/>
        <end position="690"/>
    </location>
</feature>
<reference evidence="4 5" key="1">
    <citation type="submission" date="2023-03" db="EMBL/GenBank/DDBJ databases">
        <title>Isolation and description of six Streptomyces strains from soil environments, able to metabolize different microbial glucans.</title>
        <authorList>
            <person name="Widen T."/>
            <person name="Larsbrink J."/>
        </authorList>
    </citation>
    <scope>NUCLEOTIDE SEQUENCE [LARGE SCALE GENOMIC DNA]</scope>
    <source>
        <strain evidence="4 5">Mut1</strain>
        <plasmid evidence="4 5">unnamed1</plasmid>
    </source>
</reference>
<dbReference type="GO" id="GO:0008233">
    <property type="term" value="F:peptidase activity"/>
    <property type="evidence" value="ECO:0007669"/>
    <property type="project" value="UniProtKB-KW"/>
</dbReference>
<sequence length="803" mass="85784">MSDILEASQVRVYSAAGEVVGTGFLVAGNVVCTCADVVIRALGVPDIADQPLGALGQPVDLDFPLLDGSPRVRTIVASWRFGGTDVALLRLDRYVGGTRPVPLVNRTALRGNAFKVLGYPAGADHGVWAWGTLPGQGLDWAPIKTQEPGPHNLAGFSGAPVWNSAQDGVVGMMVAANLSESPAHLLPSDVLVADEVILKPRCPFNGLSAFREEDAEFFHGRDSDTARVHAGVRRRPVTVVAGSSGCGKSSLVRAGVLPRLRAEGMSVSELRPLPGVPAAAVLAHALTEILKPGPGEIEGLAVLERLAGLPFSVAHILTSDLREEIFACKGSTGHVIFIDQLEEYEPRAALDLIRMLAALVGHDSNATLRVVATARPGFFLDSLVAANTSHLAAEAVEYLAPLGGDDLQLAVTAPVAAVLGLHFEPGLPDRIIADAGDDPWRMPLVQFALTQLWKCRTRSTLTSAAYADMGGVVGALVVHAEITLAELTQAQRECAPALFRQLSWIGEGDTFGQRPIRTTDLAPALFNLAQQLAISGLIVFSHVPGGAIGENVVELAHEALIQLWPRLRQWLVEDQDFHVWQHQLLEDLSRWNTHRQSVYLLSGSNLAQALHWLAERPEGISADERNYILLSRRHSRWRADRAVQAVSAAMERVAMPMRQVRDLEGWRHWQVLAVVGLWIAFLLAAASISVREVLESFRLHAGLGPSDTPAVVTAIVALATATGTLIGVILTAYAKYVQARGQAEADLIRARAEMMRAEADVTRARAGLPPHAPSANGDPPALTPPAEPDPSQPPPSGGSPDAP</sequence>
<keyword evidence="4" id="KW-0614">Plasmid</keyword>
<gene>
    <name evidence="4" type="ORF">P8A18_33100</name>
</gene>